<accession>A0ABW0D949</accession>
<reference evidence="2" key="1">
    <citation type="journal article" date="2019" name="Int. J. Syst. Evol. Microbiol.">
        <title>The Global Catalogue of Microorganisms (GCM) 10K type strain sequencing project: providing services to taxonomists for standard genome sequencing and annotation.</title>
        <authorList>
            <consortium name="The Broad Institute Genomics Platform"/>
            <consortium name="The Broad Institute Genome Sequencing Center for Infectious Disease"/>
            <person name="Wu L."/>
            <person name="Ma J."/>
        </authorList>
    </citation>
    <scope>NUCLEOTIDE SEQUENCE [LARGE SCALE GENOMIC DNA]</scope>
    <source>
        <strain evidence="2">CCM 8479</strain>
    </source>
</reference>
<dbReference type="RefSeq" id="WP_344642220.1">
    <property type="nucleotide sequence ID" value="NZ_BAAASS010000001.1"/>
</dbReference>
<evidence type="ECO:0000313" key="1">
    <source>
        <dbReference type="EMBL" id="MFC5226943.1"/>
    </source>
</evidence>
<proteinExistence type="predicted"/>
<protein>
    <submittedName>
        <fullName evidence="1">Uncharacterized protein</fullName>
    </submittedName>
</protein>
<name>A0ABW0D949_STRFI</name>
<comment type="caution">
    <text evidence="1">The sequence shown here is derived from an EMBL/GenBank/DDBJ whole genome shotgun (WGS) entry which is preliminary data.</text>
</comment>
<evidence type="ECO:0000313" key="2">
    <source>
        <dbReference type="Proteomes" id="UP001596156"/>
    </source>
</evidence>
<dbReference type="EMBL" id="JBHSKL010000026">
    <property type="protein sequence ID" value="MFC5226943.1"/>
    <property type="molecule type" value="Genomic_DNA"/>
</dbReference>
<keyword evidence="2" id="KW-1185">Reference proteome</keyword>
<organism evidence="1 2">
    <name type="scientific">Streptomyces fimbriatus</name>
    <dbReference type="NCBI Taxonomy" id="68197"/>
    <lineage>
        <taxon>Bacteria</taxon>
        <taxon>Bacillati</taxon>
        <taxon>Actinomycetota</taxon>
        <taxon>Actinomycetes</taxon>
        <taxon>Kitasatosporales</taxon>
        <taxon>Streptomycetaceae</taxon>
        <taxon>Streptomyces</taxon>
    </lineage>
</organism>
<dbReference type="Proteomes" id="UP001596156">
    <property type="component" value="Unassembled WGS sequence"/>
</dbReference>
<sequence length="358" mass="38987">MRWWNRKPEERARWTLDPLVGVGPLRFGMSPDQVEAALDGAVAYVSQSTENRLSWQQYGDVGVTAIYGQGPRLAAVAIHALDGPQVRLRDTELIARVPSEACSDIQDLARREGVAVRVNWSGDPEVEAWGVSMGAAQEWGLSPEGFAQRGDRVITDALLVGPELAGDPYGAEPVVRWRDVREREPNPGAWPVTADRDRPRWDWAPLESVGPLRFGMGPQQVAAALDGEASAARKGHYPWSWRSDGAGQWYLDEERFDRAGVTAHYWYPAGTPALGAVTVHGRTGPRVAWGGIELIGRTLSAVEAALIRYLEDHGTDLRVGCGGDLGPDGSHLYVRAARAGDAVVSEARFCAPGWEDHG</sequence>
<gene>
    <name evidence="1" type="ORF">ACFPN6_20550</name>
</gene>